<sequence length="269" mass="27797">MAAELGIFSGMNIVALPINWQAEPPPAYVAAGAGPAADWPLQPRPDVVHGFELPAKPWLPGHRGVDLLGRPGQPVLAATPGTVTYAGPLAGRGIVTITYGARRTTYEPVVADVPVGTPVQPGTVIGHLSTAGSHCPPQPCLHWGLLQANQYLNPLSLLPHPPVRLLPLLPSSQPTTPPTPPPAPAPPAAAPPPAPQPAPAPQPPLTPRAGPAPQSALLQQPALHRQAPFEGTPRAAIGNSTDRNRRAARLLAAATAVLTLTAGLLIRRQ</sequence>
<feature type="compositionally biased region" description="Pro residues" evidence="1">
    <location>
        <begin position="175"/>
        <end position="206"/>
    </location>
</feature>
<evidence type="ECO:0000313" key="3">
    <source>
        <dbReference type="EMBL" id="TQJ16476.1"/>
    </source>
</evidence>
<proteinExistence type="predicted"/>
<comment type="caution">
    <text evidence="3">The sequence shown here is derived from an EMBL/GenBank/DDBJ whole genome shotgun (WGS) entry which is preliminary data.</text>
</comment>
<reference evidence="3 4" key="1">
    <citation type="submission" date="2019-06" db="EMBL/GenBank/DDBJ databases">
        <title>Sequencing the genomes of 1000 actinobacteria strains.</title>
        <authorList>
            <person name="Klenk H.-P."/>
        </authorList>
    </citation>
    <scope>NUCLEOTIDE SEQUENCE [LARGE SCALE GENOMIC DNA]</scope>
    <source>
        <strain evidence="3 4">DSM 17305</strain>
    </source>
</reference>
<dbReference type="RefSeq" id="WP_141852249.1">
    <property type="nucleotide sequence ID" value="NZ_VFMM01000001.1"/>
</dbReference>
<feature type="domain" description="M23ase beta-sheet core" evidence="2">
    <location>
        <begin position="61"/>
        <end position="154"/>
    </location>
</feature>
<evidence type="ECO:0000259" key="2">
    <source>
        <dbReference type="Pfam" id="PF01551"/>
    </source>
</evidence>
<dbReference type="OrthoDB" id="5245088at2"/>
<feature type="region of interest" description="Disordered" evidence="1">
    <location>
        <begin position="168"/>
        <end position="214"/>
    </location>
</feature>
<dbReference type="AlphaFoldDB" id="A0A542EMN3"/>
<dbReference type="InterPro" id="IPR016047">
    <property type="entry name" value="M23ase_b-sheet_dom"/>
</dbReference>
<dbReference type="CDD" id="cd12797">
    <property type="entry name" value="M23_peptidase"/>
    <property type="match status" value="1"/>
</dbReference>
<evidence type="ECO:0000313" key="4">
    <source>
        <dbReference type="Proteomes" id="UP000316298"/>
    </source>
</evidence>
<dbReference type="InterPro" id="IPR011055">
    <property type="entry name" value="Dup_hybrid_motif"/>
</dbReference>
<dbReference type="EMBL" id="VFMM01000001">
    <property type="protein sequence ID" value="TQJ16476.1"/>
    <property type="molecule type" value="Genomic_DNA"/>
</dbReference>
<gene>
    <name evidence="3" type="ORF">FB475_0575</name>
</gene>
<dbReference type="Gene3D" id="2.70.70.10">
    <property type="entry name" value="Glucose Permease (Domain IIA)"/>
    <property type="match status" value="1"/>
</dbReference>
<accession>A0A542EMN3</accession>
<organism evidence="3 4">
    <name type="scientific">Kribbella jejuensis</name>
    <dbReference type="NCBI Taxonomy" id="236068"/>
    <lineage>
        <taxon>Bacteria</taxon>
        <taxon>Bacillati</taxon>
        <taxon>Actinomycetota</taxon>
        <taxon>Actinomycetes</taxon>
        <taxon>Propionibacteriales</taxon>
        <taxon>Kribbellaceae</taxon>
        <taxon>Kribbella</taxon>
    </lineage>
</organism>
<dbReference type="Pfam" id="PF01551">
    <property type="entry name" value="Peptidase_M23"/>
    <property type="match status" value="1"/>
</dbReference>
<evidence type="ECO:0000256" key="1">
    <source>
        <dbReference type="SAM" id="MobiDB-lite"/>
    </source>
</evidence>
<dbReference type="SUPFAM" id="SSF51261">
    <property type="entry name" value="Duplicated hybrid motif"/>
    <property type="match status" value="1"/>
</dbReference>
<name>A0A542EMN3_9ACTN</name>
<keyword evidence="4" id="KW-1185">Reference proteome</keyword>
<protein>
    <submittedName>
        <fullName evidence="3">Peptidase M23-like protein</fullName>
    </submittedName>
</protein>
<dbReference type="Proteomes" id="UP000316298">
    <property type="component" value="Unassembled WGS sequence"/>
</dbReference>